<reference evidence="4" key="2">
    <citation type="submission" date="2019-09" db="UniProtKB">
        <authorList>
            <consortium name="WormBaseParasite"/>
        </authorList>
    </citation>
    <scope>IDENTIFICATION</scope>
</reference>
<evidence type="ECO:0000256" key="1">
    <source>
        <dbReference type="SAM" id="MobiDB-lite"/>
    </source>
</evidence>
<dbReference type="Proteomes" id="UP000050761">
    <property type="component" value="Unassembled WGS sequence"/>
</dbReference>
<accession>A0A3P8HP14</accession>
<feature type="compositionally biased region" description="Polar residues" evidence="1">
    <location>
        <begin position="113"/>
        <end position="134"/>
    </location>
</feature>
<evidence type="ECO:0000313" key="4">
    <source>
        <dbReference type="WBParaSite" id="HPBE_0002488801-mRNA-1"/>
    </source>
</evidence>
<protein>
    <submittedName>
        <fullName evidence="4">Gag-pol polyprotein</fullName>
    </submittedName>
</protein>
<feature type="compositionally biased region" description="Basic and acidic residues" evidence="1">
    <location>
        <begin position="135"/>
        <end position="146"/>
    </location>
</feature>
<name>A0A183GQB8_HELPZ</name>
<dbReference type="AlphaFoldDB" id="A0A183GQB8"/>
<keyword evidence="3" id="KW-1185">Reference proteome</keyword>
<dbReference type="EMBL" id="UZAH01037017">
    <property type="protein sequence ID" value="VDP47863.1"/>
    <property type="molecule type" value="Genomic_DNA"/>
</dbReference>
<accession>A0A183GQB8</accession>
<dbReference type="WBParaSite" id="HPBE_0002488801-mRNA-1">
    <property type="protein sequence ID" value="HPBE_0002488801-mRNA-1"/>
    <property type="gene ID" value="HPBE_0002488801"/>
</dbReference>
<feature type="region of interest" description="Disordered" evidence="1">
    <location>
        <begin position="80"/>
        <end position="146"/>
    </location>
</feature>
<reference evidence="2 3" key="1">
    <citation type="submission" date="2018-11" db="EMBL/GenBank/DDBJ databases">
        <authorList>
            <consortium name="Pathogen Informatics"/>
        </authorList>
    </citation>
    <scope>NUCLEOTIDE SEQUENCE [LARGE SCALE GENOMIC DNA]</scope>
</reference>
<organism evidence="3 4">
    <name type="scientific">Heligmosomoides polygyrus</name>
    <name type="common">Parasitic roundworm</name>
    <dbReference type="NCBI Taxonomy" id="6339"/>
    <lineage>
        <taxon>Eukaryota</taxon>
        <taxon>Metazoa</taxon>
        <taxon>Ecdysozoa</taxon>
        <taxon>Nematoda</taxon>
        <taxon>Chromadorea</taxon>
        <taxon>Rhabditida</taxon>
        <taxon>Rhabditina</taxon>
        <taxon>Rhabditomorpha</taxon>
        <taxon>Strongyloidea</taxon>
        <taxon>Heligmosomidae</taxon>
        <taxon>Heligmosomoides</taxon>
    </lineage>
</organism>
<evidence type="ECO:0000313" key="2">
    <source>
        <dbReference type="EMBL" id="VDP47863.1"/>
    </source>
</evidence>
<evidence type="ECO:0000313" key="3">
    <source>
        <dbReference type="Proteomes" id="UP000050761"/>
    </source>
</evidence>
<gene>
    <name evidence="2" type="ORF">HPBE_LOCUS24887</name>
</gene>
<proteinExistence type="predicted"/>
<sequence length="158" mass="17047">MQRCLRDLVVKPAENEAMVEGANSRNPPHVADEEDVVEEQLRQLGQFLPVPLTLLLLDVSMSTAVVATAPTIVAAPTAPQLQGSWAEHTATKAKKPCAASPPPVQQEHKAPSAPQQPNTTSQEKPAQVGATGQETAREETISSADRERYKELLALFHL</sequence>